<keyword evidence="5" id="KW-1185">Reference proteome</keyword>
<evidence type="ECO:0000313" key="5">
    <source>
        <dbReference type="Proteomes" id="UP000317484"/>
    </source>
</evidence>
<accession>A0A521FW34</accession>
<protein>
    <submittedName>
        <fullName evidence="4">2TM domain-containing protein</fullName>
    </submittedName>
</protein>
<keyword evidence="2" id="KW-0472">Membrane</keyword>
<feature type="region of interest" description="Disordered" evidence="1">
    <location>
        <begin position="79"/>
        <end position="100"/>
    </location>
</feature>
<evidence type="ECO:0000256" key="2">
    <source>
        <dbReference type="SAM" id="Phobius"/>
    </source>
</evidence>
<evidence type="ECO:0000313" key="4">
    <source>
        <dbReference type="EMBL" id="SMP00031.1"/>
    </source>
</evidence>
<organism evidence="4 5">
    <name type="scientific">Geodermatophilus aquaeductus</name>
    <dbReference type="NCBI Taxonomy" id="1564161"/>
    <lineage>
        <taxon>Bacteria</taxon>
        <taxon>Bacillati</taxon>
        <taxon>Actinomycetota</taxon>
        <taxon>Actinomycetes</taxon>
        <taxon>Geodermatophilales</taxon>
        <taxon>Geodermatophilaceae</taxon>
        <taxon>Geodermatophilus</taxon>
    </lineage>
</organism>
<proteinExistence type="predicted"/>
<evidence type="ECO:0000256" key="1">
    <source>
        <dbReference type="SAM" id="MobiDB-lite"/>
    </source>
</evidence>
<dbReference type="InterPro" id="IPR025698">
    <property type="entry name" value="2TM_dom"/>
</dbReference>
<feature type="domain" description="2TM" evidence="3">
    <location>
        <begin position="20"/>
        <end position="79"/>
    </location>
</feature>
<sequence>MQTDDDLLVPWDSHTTGARQPHRRRAFSDHLVAYLAVNATLWISWLVVAPATGAWFPWPLVPTVGWGIGLAIHAWWASGPRGRPVDAALVPSRRDRPAQP</sequence>
<dbReference type="Proteomes" id="UP000317484">
    <property type="component" value="Unassembled WGS sequence"/>
</dbReference>
<reference evidence="4 5" key="1">
    <citation type="submission" date="2017-05" db="EMBL/GenBank/DDBJ databases">
        <authorList>
            <person name="Varghese N."/>
            <person name="Submissions S."/>
        </authorList>
    </citation>
    <scope>NUCLEOTIDE SEQUENCE [LARGE SCALE GENOMIC DNA]</scope>
    <source>
        <strain evidence="4 5">DSM 46834</strain>
    </source>
</reference>
<keyword evidence="2" id="KW-0812">Transmembrane</keyword>
<dbReference type="EMBL" id="FXTJ01000022">
    <property type="protein sequence ID" value="SMP00031.1"/>
    <property type="molecule type" value="Genomic_DNA"/>
</dbReference>
<dbReference type="RefSeq" id="WP_142461319.1">
    <property type="nucleotide sequence ID" value="NZ_FXTJ01000022.1"/>
</dbReference>
<name>A0A521FW34_9ACTN</name>
<dbReference type="AlphaFoldDB" id="A0A521FW34"/>
<gene>
    <name evidence="4" type="ORF">SAMN06273567_12216</name>
</gene>
<dbReference type="Pfam" id="PF13239">
    <property type="entry name" value="2TM"/>
    <property type="match status" value="1"/>
</dbReference>
<evidence type="ECO:0000259" key="3">
    <source>
        <dbReference type="Pfam" id="PF13239"/>
    </source>
</evidence>
<feature type="transmembrane region" description="Helical" evidence="2">
    <location>
        <begin position="55"/>
        <end position="76"/>
    </location>
</feature>
<feature type="transmembrane region" description="Helical" evidence="2">
    <location>
        <begin position="31"/>
        <end position="49"/>
    </location>
</feature>
<keyword evidence="2" id="KW-1133">Transmembrane helix</keyword>